<accession>A0AAW1WEQ9</accession>
<dbReference type="EMBL" id="JBEDUW010000006">
    <property type="protein sequence ID" value="KAK9923161.1"/>
    <property type="molecule type" value="Genomic_DNA"/>
</dbReference>
<reference evidence="2 3" key="1">
    <citation type="journal article" date="2023" name="G3 (Bethesda)">
        <title>A chromosome-length genome assembly and annotation of blackberry (Rubus argutus, cv. 'Hillquist').</title>
        <authorList>
            <person name="Bruna T."/>
            <person name="Aryal R."/>
            <person name="Dudchenko O."/>
            <person name="Sargent D.J."/>
            <person name="Mead D."/>
            <person name="Buti M."/>
            <person name="Cavallini A."/>
            <person name="Hytonen T."/>
            <person name="Andres J."/>
            <person name="Pham M."/>
            <person name="Weisz D."/>
            <person name="Mascagni F."/>
            <person name="Usai G."/>
            <person name="Natali L."/>
            <person name="Bassil N."/>
            <person name="Fernandez G.E."/>
            <person name="Lomsadze A."/>
            <person name="Armour M."/>
            <person name="Olukolu B."/>
            <person name="Poorten T."/>
            <person name="Britton C."/>
            <person name="Davik J."/>
            <person name="Ashrafi H."/>
            <person name="Aiden E.L."/>
            <person name="Borodovsky M."/>
            <person name="Worthington M."/>
        </authorList>
    </citation>
    <scope>NUCLEOTIDE SEQUENCE [LARGE SCALE GENOMIC DNA]</scope>
    <source>
        <strain evidence="2">PI 553951</strain>
    </source>
</reference>
<dbReference type="Proteomes" id="UP001457282">
    <property type="component" value="Unassembled WGS sequence"/>
</dbReference>
<evidence type="ECO:0000256" key="1">
    <source>
        <dbReference type="SAM" id="MobiDB-lite"/>
    </source>
</evidence>
<gene>
    <name evidence="2" type="ORF">M0R45_031593</name>
</gene>
<organism evidence="2 3">
    <name type="scientific">Rubus argutus</name>
    <name type="common">Southern blackberry</name>
    <dbReference type="NCBI Taxonomy" id="59490"/>
    <lineage>
        <taxon>Eukaryota</taxon>
        <taxon>Viridiplantae</taxon>
        <taxon>Streptophyta</taxon>
        <taxon>Embryophyta</taxon>
        <taxon>Tracheophyta</taxon>
        <taxon>Spermatophyta</taxon>
        <taxon>Magnoliopsida</taxon>
        <taxon>eudicotyledons</taxon>
        <taxon>Gunneridae</taxon>
        <taxon>Pentapetalae</taxon>
        <taxon>rosids</taxon>
        <taxon>fabids</taxon>
        <taxon>Rosales</taxon>
        <taxon>Rosaceae</taxon>
        <taxon>Rosoideae</taxon>
        <taxon>Rosoideae incertae sedis</taxon>
        <taxon>Rubus</taxon>
    </lineage>
</organism>
<keyword evidence="3" id="KW-1185">Reference proteome</keyword>
<name>A0AAW1WEQ9_RUBAR</name>
<sequence>MRTNSLFLSLLPASNPTSGHPCQNLLISSSFFPSLGSTRSSTKQSSAVSFAFNHRHCCNCIEPSPHNPPDHSLWSDPSSTQSCRTSPP</sequence>
<evidence type="ECO:0000313" key="3">
    <source>
        <dbReference type="Proteomes" id="UP001457282"/>
    </source>
</evidence>
<feature type="compositionally biased region" description="Polar residues" evidence="1">
    <location>
        <begin position="75"/>
        <end position="88"/>
    </location>
</feature>
<evidence type="ECO:0008006" key="4">
    <source>
        <dbReference type="Google" id="ProtNLM"/>
    </source>
</evidence>
<evidence type="ECO:0000313" key="2">
    <source>
        <dbReference type="EMBL" id="KAK9923161.1"/>
    </source>
</evidence>
<comment type="caution">
    <text evidence="2">The sequence shown here is derived from an EMBL/GenBank/DDBJ whole genome shotgun (WGS) entry which is preliminary data.</text>
</comment>
<protein>
    <recommendedName>
        <fullName evidence="4">Secreted protein</fullName>
    </recommendedName>
</protein>
<feature type="region of interest" description="Disordered" evidence="1">
    <location>
        <begin position="69"/>
        <end position="88"/>
    </location>
</feature>
<proteinExistence type="predicted"/>
<dbReference type="AlphaFoldDB" id="A0AAW1WEQ9"/>